<reference evidence="1 2" key="1">
    <citation type="submission" date="2016-05" db="EMBL/GenBank/DDBJ databases">
        <title>Comparative analysis of secretome profiles of manganese(II)-oxidizing ascomycete fungi.</title>
        <authorList>
            <consortium name="DOE Joint Genome Institute"/>
            <person name="Zeiner C.A."/>
            <person name="Purvine S.O."/>
            <person name="Zink E.M."/>
            <person name="Wu S."/>
            <person name="Pasa-Tolic L."/>
            <person name="Chaput D.L."/>
            <person name="Haridas S."/>
            <person name="Grigoriev I.V."/>
            <person name="Santelli C.M."/>
            <person name="Hansel C.M."/>
        </authorList>
    </citation>
    <scope>NUCLEOTIDE SEQUENCE [LARGE SCALE GENOMIC DNA]</scope>
    <source>
        <strain evidence="1 2">AP3s5-JAC2a</strain>
    </source>
</reference>
<dbReference type="GeneID" id="28760937"/>
<sequence>MVWYLRGELEVKVLVCKVNRILLYTLLMPSAASLPPRFSAGSSASPDWGSSGTDRYYGERPLNSLACAERGWQGFHHPFDSTNRHASPWCLIWWFVPSLVNLVKGRA</sequence>
<accession>A0A177D197</accession>
<dbReference type="AlphaFoldDB" id="A0A177D197"/>
<evidence type="ECO:0000313" key="1">
    <source>
        <dbReference type="EMBL" id="OAG12997.1"/>
    </source>
</evidence>
<dbReference type="InParanoid" id="A0A177D197"/>
<organism evidence="1 2">
    <name type="scientific">Paraphaeosphaeria sporulosa</name>
    <dbReference type="NCBI Taxonomy" id="1460663"/>
    <lineage>
        <taxon>Eukaryota</taxon>
        <taxon>Fungi</taxon>
        <taxon>Dikarya</taxon>
        <taxon>Ascomycota</taxon>
        <taxon>Pezizomycotina</taxon>
        <taxon>Dothideomycetes</taxon>
        <taxon>Pleosporomycetidae</taxon>
        <taxon>Pleosporales</taxon>
        <taxon>Massarineae</taxon>
        <taxon>Didymosphaeriaceae</taxon>
        <taxon>Paraphaeosphaeria</taxon>
    </lineage>
</organism>
<evidence type="ECO:0000313" key="2">
    <source>
        <dbReference type="Proteomes" id="UP000077069"/>
    </source>
</evidence>
<name>A0A177D197_9PLEO</name>
<protein>
    <submittedName>
        <fullName evidence="1">Uncharacterized protein</fullName>
    </submittedName>
</protein>
<dbReference type="RefSeq" id="XP_018043362.1">
    <property type="nucleotide sequence ID" value="XM_018177451.1"/>
</dbReference>
<proteinExistence type="predicted"/>
<keyword evidence="2" id="KW-1185">Reference proteome</keyword>
<dbReference type="Proteomes" id="UP000077069">
    <property type="component" value="Unassembled WGS sequence"/>
</dbReference>
<gene>
    <name evidence="1" type="ORF">CC84DRAFT_1160242</name>
</gene>
<dbReference type="EMBL" id="KV441548">
    <property type="protein sequence ID" value="OAG12997.1"/>
    <property type="molecule type" value="Genomic_DNA"/>
</dbReference>